<feature type="transmembrane region" description="Helical" evidence="7">
    <location>
        <begin position="249"/>
        <end position="275"/>
    </location>
</feature>
<dbReference type="Gene3D" id="3.40.50.1820">
    <property type="entry name" value="alpha/beta hydrolase"/>
    <property type="match status" value="1"/>
</dbReference>
<dbReference type="EMBL" id="PDLM01000008">
    <property type="protein sequence ID" value="RDW71386.1"/>
    <property type="molecule type" value="Genomic_DNA"/>
</dbReference>
<dbReference type="OrthoDB" id="277931at2759"/>
<dbReference type="InterPro" id="IPR029058">
    <property type="entry name" value="AB_hydrolase_fold"/>
</dbReference>
<comment type="caution">
    <text evidence="8">The sequence shown here is derived from an EMBL/GenBank/DDBJ whole genome shotgun (WGS) entry which is preliminary data.</text>
</comment>
<reference evidence="8 9" key="1">
    <citation type="journal article" date="2018" name="IMA Fungus">
        <title>IMA Genome-F 9: Draft genome sequence of Annulohypoxylon stygium, Aspergillus mulundensis, Berkeleyomyces basicola (syn. Thielaviopsis basicola), Ceratocystis smalleyi, two Cercospora beticola strains, Coleophoma cylindrospora, Fusarium fracticaudum, Phialophora cf. hyalina, and Morchella septimelata.</title>
        <authorList>
            <person name="Wingfield B.D."/>
            <person name="Bills G.F."/>
            <person name="Dong Y."/>
            <person name="Huang W."/>
            <person name="Nel W.J."/>
            <person name="Swalarsk-Parry B.S."/>
            <person name="Vaghefi N."/>
            <person name="Wilken P.M."/>
            <person name="An Z."/>
            <person name="de Beer Z.W."/>
            <person name="De Vos L."/>
            <person name="Chen L."/>
            <person name="Duong T.A."/>
            <person name="Gao Y."/>
            <person name="Hammerbacher A."/>
            <person name="Kikkert J.R."/>
            <person name="Li Y."/>
            <person name="Li H."/>
            <person name="Li K."/>
            <person name="Li Q."/>
            <person name="Liu X."/>
            <person name="Ma X."/>
            <person name="Naidoo K."/>
            <person name="Pethybridge S.J."/>
            <person name="Sun J."/>
            <person name="Steenkamp E.T."/>
            <person name="van der Nest M.A."/>
            <person name="van Wyk S."/>
            <person name="Wingfield M.J."/>
            <person name="Xiong C."/>
            <person name="Yue Q."/>
            <person name="Zhang X."/>
        </authorList>
    </citation>
    <scope>NUCLEOTIDE SEQUENCE [LARGE SCALE GENOMIC DNA]</scope>
    <source>
        <strain evidence="8 9">BP6252</strain>
    </source>
</reference>
<evidence type="ECO:0000256" key="6">
    <source>
        <dbReference type="SAM" id="MobiDB-lite"/>
    </source>
</evidence>
<evidence type="ECO:0000256" key="3">
    <source>
        <dbReference type="ARBA" id="ARBA00022692"/>
    </source>
</evidence>
<organism evidence="8 9">
    <name type="scientific">Coleophoma cylindrospora</name>
    <dbReference type="NCBI Taxonomy" id="1849047"/>
    <lineage>
        <taxon>Eukaryota</taxon>
        <taxon>Fungi</taxon>
        <taxon>Dikarya</taxon>
        <taxon>Ascomycota</taxon>
        <taxon>Pezizomycotina</taxon>
        <taxon>Leotiomycetes</taxon>
        <taxon>Helotiales</taxon>
        <taxon>Dermateaceae</taxon>
        <taxon>Coleophoma</taxon>
    </lineage>
</organism>
<dbReference type="GO" id="GO:0016020">
    <property type="term" value="C:membrane"/>
    <property type="evidence" value="ECO:0007669"/>
    <property type="project" value="UniProtKB-SubCell"/>
</dbReference>
<comment type="similarity">
    <text evidence="2">Belongs to the TMCO4 family.</text>
</comment>
<dbReference type="PANTHER" id="PTHR17920:SF22">
    <property type="entry name" value="DUF726 DOMAIN PROTEIN (AFU_ORTHOLOGUE AFUA_2G12860)"/>
    <property type="match status" value="1"/>
</dbReference>
<evidence type="ECO:0000256" key="2">
    <source>
        <dbReference type="ARBA" id="ARBA00009824"/>
    </source>
</evidence>
<evidence type="ECO:0000256" key="5">
    <source>
        <dbReference type="ARBA" id="ARBA00023136"/>
    </source>
</evidence>
<dbReference type="PANTHER" id="PTHR17920">
    <property type="entry name" value="TRANSMEMBRANE AND COILED-COIL DOMAIN-CONTAINING PROTEIN 4 TMCO4"/>
    <property type="match status" value="1"/>
</dbReference>
<name>A0A3D8RBP3_9HELO</name>
<dbReference type="AlphaFoldDB" id="A0A3D8RBP3"/>
<keyword evidence="5 7" id="KW-0472">Membrane</keyword>
<accession>A0A3D8RBP3</accession>
<feature type="compositionally biased region" description="Basic and acidic residues" evidence="6">
    <location>
        <begin position="66"/>
        <end position="87"/>
    </location>
</feature>
<sequence length="742" mass="81116">MAPISSDPHSIRAVLTRPQCKALPRLISNITSQMRSRLSNSFEPTQSGSDEFFPRNSNDSPVPPYLEKEGLAQHVSESPETKLSKPRMEELKRAALKYFDKWQAQVMKRLGEVVDSTDAPPYTPKPAATSKPTDRVVADQEASAETKAVMVLREFYPPTPTKFTTLSKDVRKMVLSSMLLLLLSLGHYSAHSRVLLLHLTASFELPLSVLTTEETEISCSLLQASKELSADAETQKRQEENKTARRWKVGLASVAGAALIGVTGGLATPVVAGGIGALMGGVGLGGLASFLGVFFMNGALVGTLFGAFGGKMTGTMVDAYAKEVEDFKFLPIKDEWGPGMSREDPDRDRKLRVTIGINGWLTSKEDVIKPWRCLGEISEVFALRYEMQALLALGNSLNSMVSSHAWSLAKSEILRRTVLASLGSALWPLYLLKIAASIDSPFGLARARSDKAGEVLADALINKAQGERPVTLIGYSLGARVIYSCLNSLASRKAFGIVESVILIGAPVPSNSDNWRVMRSVVSGRMTNVYSENDYILAFLYRATSLQFGVAGLQPIKDVEGVENLNLSQEVSGHLRYPGLIGQILMRAGYDDVMVQDGMIEKEDVGKEILLFDAETEIAQNEMANLSESHPHGTDEGAQTMGKHLIPEDPISDDDAPLQMIDNDPEEDASLPLRMVEAEPEPDHHIAELSAAVETNLEIRNTERTSESSARPPMVVWEEQKSLASIDKLPQKRVRASEFELF</sequence>
<keyword evidence="3 7" id="KW-0812">Transmembrane</keyword>
<feature type="region of interest" description="Disordered" evidence="6">
    <location>
        <begin position="115"/>
        <end position="135"/>
    </location>
</feature>
<dbReference type="Proteomes" id="UP000256645">
    <property type="component" value="Unassembled WGS sequence"/>
</dbReference>
<dbReference type="Pfam" id="PF05277">
    <property type="entry name" value="DUF726"/>
    <property type="match status" value="1"/>
</dbReference>
<evidence type="ECO:0000313" key="9">
    <source>
        <dbReference type="Proteomes" id="UP000256645"/>
    </source>
</evidence>
<feature type="region of interest" description="Disordered" evidence="6">
    <location>
        <begin position="36"/>
        <end position="87"/>
    </location>
</feature>
<evidence type="ECO:0008006" key="10">
    <source>
        <dbReference type="Google" id="ProtNLM"/>
    </source>
</evidence>
<feature type="compositionally biased region" description="Polar residues" evidence="6">
    <location>
        <begin position="36"/>
        <end position="60"/>
    </location>
</feature>
<dbReference type="InterPro" id="IPR007941">
    <property type="entry name" value="DUF726"/>
</dbReference>
<protein>
    <recommendedName>
        <fullName evidence="10">DUF726-domain-containing protein</fullName>
    </recommendedName>
</protein>
<gene>
    <name evidence="8" type="ORF">BP6252_07949</name>
</gene>
<evidence type="ECO:0000256" key="7">
    <source>
        <dbReference type="SAM" id="Phobius"/>
    </source>
</evidence>
<feature type="transmembrane region" description="Helical" evidence="7">
    <location>
        <begin position="287"/>
        <end position="308"/>
    </location>
</feature>
<dbReference type="SUPFAM" id="SSF53474">
    <property type="entry name" value="alpha/beta-Hydrolases"/>
    <property type="match status" value="1"/>
</dbReference>
<keyword evidence="4 7" id="KW-1133">Transmembrane helix</keyword>
<evidence type="ECO:0000313" key="8">
    <source>
        <dbReference type="EMBL" id="RDW71386.1"/>
    </source>
</evidence>
<evidence type="ECO:0000256" key="4">
    <source>
        <dbReference type="ARBA" id="ARBA00022989"/>
    </source>
</evidence>
<keyword evidence="9" id="KW-1185">Reference proteome</keyword>
<proteinExistence type="inferred from homology"/>
<comment type="subcellular location">
    <subcellularLocation>
        <location evidence="1">Membrane</location>
        <topology evidence="1">Multi-pass membrane protein</topology>
    </subcellularLocation>
</comment>
<evidence type="ECO:0000256" key="1">
    <source>
        <dbReference type="ARBA" id="ARBA00004141"/>
    </source>
</evidence>